<gene>
    <name evidence="2" type="primary">Dsim\GD23249</name>
    <name evidence="2" type="ORF">Dsimw501_GD23249</name>
</gene>
<dbReference type="Bgee" id="FBgn0194637">
    <property type="expression patterns" value="Expressed in embryo and 1 other cell type or tissue"/>
</dbReference>
<dbReference type="KEGG" id="dsi:Dsimw501_GD23249"/>
<reference evidence="2" key="2">
    <citation type="submission" date="2014-06" db="EMBL/GenBank/DDBJ databases">
        <authorList>
            <person name="Hu T."/>
            <person name="Eisen M.B."/>
            <person name="Thornton K.R."/>
            <person name="Andolfatto P."/>
        </authorList>
    </citation>
    <scope>NUCLEOTIDE SEQUENCE</scope>
    <source>
        <strain evidence="2">W501</strain>
    </source>
</reference>
<feature type="compositionally biased region" description="Basic and acidic residues" evidence="1">
    <location>
        <begin position="18"/>
        <end position="28"/>
    </location>
</feature>
<accession>A0A0J9QV91</accession>
<reference evidence="2" key="3">
    <citation type="submission" date="2015-04" db="EMBL/GenBank/DDBJ databases">
        <authorList>
            <consortium name="FlyBase"/>
        </authorList>
    </citation>
    <scope>NUCLEOTIDE SEQUENCE</scope>
    <source>
        <strain evidence="2">W501</strain>
    </source>
</reference>
<reference evidence="2" key="1">
    <citation type="journal article" date="2013" name="Genome Res.">
        <title>A second-generation assembly of the Drosophila simulans genome provides new insights into patterns of lineage-specific divergence.</title>
        <authorList>
            <person name="Hu T.T."/>
            <person name="Eisen M.B."/>
            <person name="Thornton K.R."/>
            <person name="Andolfatto P."/>
        </authorList>
    </citation>
    <scope>NUCLEOTIDE SEQUENCE [LARGE SCALE GENOMIC DNA]</scope>
    <source>
        <strain evidence="2">W501</strain>
    </source>
</reference>
<name>A0A0J9QV91_DROSI</name>
<dbReference type="AlphaFoldDB" id="A0A0J9QV91"/>
<proteinExistence type="predicted"/>
<dbReference type="Proteomes" id="UP000035880">
    <property type="component" value="Chromosome 2L"/>
</dbReference>
<feature type="region of interest" description="Disordered" evidence="1">
    <location>
        <begin position="13"/>
        <end position="38"/>
    </location>
</feature>
<sequence>MCHLLNRLERFGTRARRDRTANSPERKKNSGRRRPHKANECSVVVKLVLDLVYPFSVIFTKPETLAFLCFSHFPCDQTPQNPQYRNYVYGQSATRPQDERIAACSPTQPQHMVVRGPEA</sequence>
<evidence type="ECO:0000256" key="1">
    <source>
        <dbReference type="SAM" id="MobiDB-lite"/>
    </source>
</evidence>
<dbReference type="EMBL" id="CM002910">
    <property type="protein sequence ID" value="KMY87963.1"/>
    <property type="molecule type" value="Genomic_DNA"/>
</dbReference>
<evidence type="ECO:0000313" key="2">
    <source>
        <dbReference type="EMBL" id="KMY87963.1"/>
    </source>
</evidence>
<protein>
    <submittedName>
        <fullName evidence="2">Uncharacterized protein</fullName>
    </submittedName>
</protein>
<organism evidence="2">
    <name type="scientific">Drosophila simulans</name>
    <name type="common">Fruit fly</name>
    <dbReference type="NCBI Taxonomy" id="7240"/>
    <lineage>
        <taxon>Eukaryota</taxon>
        <taxon>Metazoa</taxon>
        <taxon>Ecdysozoa</taxon>
        <taxon>Arthropoda</taxon>
        <taxon>Hexapoda</taxon>
        <taxon>Insecta</taxon>
        <taxon>Pterygota</taxon>
        <taxon>Neoptera</taxon>
        <taxon>Endopterygota</taxon>
        <taxon>Diptera</taxon>
        <taxon>Brachycera</taxon>
        <taxon>Muscomorpha</taxon>
        <taxon>Ephydroidea</taxon>
        <taxon>Drosophilidae</taxon>
        <taxon>Drosophila</taxon>
        <taxon>Sophophora</taxon>
    </lineage>
</organism>